<proteinExistence type="predicted"/>
<evidence type="ECO:0008006" key="4">
    <source>
        <dbReference type="Google" id="ProtNLM"/>
    </source>
</evidence>
<evidence type="ECO:0000313" key="2">
    <source>
        <dbReference type="EMBL" id="MBQ0853860.1"/>
    </source>
</evidence>
<comment type="caution">
    <text evidence="2">The sequence shown here is derived from an EMBL/GenBank/DDBJ whole genome shotgun (WGS) entry which is preliminary data.</text>
</comment>
<evidence type="ECO:0000313" key="3">
    <source>
        <dbReference type="Proteomes" id="UP000677413"/>
    </source>
</evidence>
<feature type="signal peptide" evidence="1">
    <location>
        <begin position="1"/>
        <end position="27"/>
    </location>
</feature>
<dbReference type="AlphaFoldDB" id="A0A940Y7B9"/>
<accession>A0A940Y7B9</accession>
<sequence>MHKIRAALVAASVTAAAGTLLAGPAQAAPDGVAGPNCDRLYRLYTNNPQGGDGYVRAYDAVDCNEQIGAAQGNDDNWNDTVGPFRSPSNDKATSLLNTGTYSGGVNNVQFWENKDAGGHTGCLRRGELYVDDLRDNTLVRGTSRINANNEISSHSWSSGCSNPLT</sequence>
<protein>
    <recommendedName>
        <fullName evidence="4">Secreted protein</fullName>
    </recommendedName>
</protein>
<dbReference type="RefSeq" id="WP_210891144.1">
    <property type="nucleotide sequence ID" value="NZ_JAGPYQ010000002.1"/>
</dbReference>
<organism evidence="2 3">
    <name type="scientific">Streptomyces liliiviolaceus</name>
    <dbReference type="NCBI Taxonomy" id="2823109"/>
    <lineage>
        <taxon>Bacteria</taxon>
        <taxon>Bacillati</taxon>
        <taxon>Actinomycetota</taxon>
        <taxon>Actinomycetes</taxon>
        <taxon>Kitasatosporales</taxon>
        <taxon>Streptomycetaceae</taxon>
        <taxon>Streptomyces</taxon>
    </lineage>
</organism>
<name>A0A940Y7B9_9ACTN</name>
<gene>
    <name evidence="2" type="ORF">J8N05_37480</name>
</gene>
<reference evidence="2 3" key="1">
    <citation type="submission" date="2021-04" db="EMBL/GenBank/DDBJ databases">
        <authorList>
            <person name="Tang X."/>
            <person name="Zhou X."/>
            <person name="Chen X."/>
            <person name="Cernava T."/>
            <person name="Zhang C."/>
        </authorList>
    </citation>
    <scope>NUCLEOTIDE SEQUENCE [LARGE SCALE GENOMIC DNA]</scope>
    <source>
        <strain evidence="2 3">BH-SS-21</strain>
    </source>
</reference>
<dbReference type="EMBL" id="JAGPYQ010000002">
    <property type="protein sequence ID" value="MBQ0853860.1"/>
    <property type="molecule type" value="Genomic_DNA"/>
</dbReference>
<dbReference type="Proteomes" id="UP000677413">
    <property type="component" value="Unassembled WGS sequence"/>
</dbReference>
<keyword evidence="3" id="KW-1185">Reference proteome</keyword>
<feature type="chain" id="PRO_5037644681" description="Secreted protein" evidence="1">
    <location>
        <begin position="28"/>
        <end position="165"/>
    </location>
</feature>
<keyword evidence="1" id="KW-0732">Signal</keyword>
<evidence type="ECO:0000256" key="1">
    <source>
        <dbReference type="SAM" id="SignalP"/>
    </source>
</evidence>